<keyword evidence="2" id="KW-0175">Coiled coil</keyword>
<dbReference type="Gene3D" id="6.10.250.3150">
    <property type="match status" value="1"/>
</dbReference>
<dbReference type="PANTHER" id="PTHR21666:SF289">
    <property type="entry name" value="L-ALA--D-GLU ENDOPEPTIDASE"/>
    <property type="match status" value="1"/>
</dbReference>
<dbReference type="Pfam" id="PF01551">
    <property type="entry name" value="Peptidase_M23"/>
    <property type="match status" value="1"/>
</dbReference>
<dbReference type="GO" id="GO:0004222">
    <property type="term" value="F:metalloendopeptidase activity"/>
    <property type="evidence" value="ECO:0007669"/>
    <property type="project" value="TreeGrafter"/>
</dbReference>
<feature type="coiled-coil region" evidence="2">
    <location>
        <begin position="167"/>
        <end position="247"/>
    </location>
</feature>
<organism evidence="4">
    <name type="scientific">candidate division WOR-3 bacterium</name>
    <dbReference type="NCBI Taxonomy" id="2052148"/>
    <lineage>
        <taxon>Bacteria</taxon>
        <taxon>Bacteria division WOR-3</taxon>
    </lineage>
</organism>
<dbReference type="PANTHER" id="PTHR21666">
    <property type="entry name" value="PEPTIDASE-RELATED"/>
    <property type="match status" value="1"/>
</dbReference>
<proteinExistence type="predicted"/>
<gene>
    <name evidence="4" type="ORF">ENP94_01800</name>
</gene>
<evidence type="ECO:0000259" key="3">
    <source>
        <dbReference type="Pfam" id="PF01551"/>
    </source>
</evidence>
<dbReference type="EMBL" id="DSLG01000002">
    <property type="protein sequence ID" value="HEA86727.1"/>
    <property type="molecule type" value="Genomic_DNA"/>
</dbReference>
<dbReference type="InterPro" id="IPR011055">
    <property type="entry name" value="Dup_hybrid_motif"/>
</dbReference>
<dbReference type="Gene3D" id="2.70.70.10">
    <property type="entry name" value="Glucose Permease (Domain IIA)"/>
    <property type="match status" value="1"/>
</dbReference>
<dbReference type="InterPro" id="IPR050570">
    <property type="entry name" value="Cell_wall_metabolism_enzyme"/>
</dbReference>
<name>A0A7C1SGA2_UNCW3</name>
<comment type="caution">
    <text evidence="4">The sequence shown here is derived from an EMBL/GenBank/DDBJ whole genome shotgun (WGS) entry which is preliminary data.</text>
</comment>
<accession>A0A7C1SGA2</accession>
<evidence type="ECO:0000256" key="2">
    <source>
        <dbReference type="SAM" id="Coils"/>
    </source>
</evidence>
<dbReference type="InterPro" id="IPR016047">
    <property type="entry name" value="M23ase_b-sheet_dom"/>
</dbReference>
<feature type="domain" description="M23ase beta-sheet core" evidence="3">
    <location>
        <begin position="282"/>
        <end position="368"/>
    </location>
</feature>
<feature type="coiled-coil region" evidence="2">
    <location>
        <begin position="27"/>
        <end position="110"/>
    </location>
</feature>
<reference evidence="4" key="1">
    <citation type="journal article" date="2020" name="mSystems">
        <title>Genome- and Community-Level Interaction Insights into Carbon Utilization and Element Cycling Functions of Hydrothermarchaeota in Hydrothermal Sediment.</title>
        <authorList>
            <person name="Zhou Z."/>
            <person name="Liu Y."/>
            <person name="Xu W."/>
            <person name="Pan J."/>
            <person name="Luo Z.H."/>
            <person name="Li M."/>
        </authorList>
    </citation>
    <scope>NUCLEOTIDE SEQUENCE [LARGE SCALE GENOMIC DNA]</scope>
    <source>
        <strain evidence="4">SpSt-265</strain>
    </source>
</reference>
<keyword evidence="1" id="KW-0732">Signal</keyword>
<sequence>MTHKTLLFVVLSYTMLLSQPPVLIDSLDLIQQQLDSTQQKLKEIEQILSEIGMREHQTLQRLELLQEKIALTENLLKQIEYRVNSYNREISKLNAELICLMEQQDKLENRLKRRLVVIYKYSKLYRLQSLLTSKNLPEYYRKLINLRVISRADQQLIEETRKLNAEIRGKESAIQEALATQERLKNEVELKKQELLKDREQEMLILLQIRREKSAREALQTELASAAKQLRNLISQLQVRITETSSENLEMKRGKLPWPVAGDVVASFGVQIHPRYRTKINNLGIDIKVDRPSPVEVIATGKVAYADRFIGYGNLVIVDHGTGYFSLYGNLTSINTVVNATVTAGTVIGTVNDYLHFEIRKDGQPLNPKDWLQ</sequence>
<dbReference type="AlphaFoldDB" id="A0A7C1SGA2"/>
<evidence type="ECO:0000256" key="1">
    <source>
        <dbReference type="ARBA" id="ARBA00022729"/>
    </source>
</evidence>
<evidence type="ECO:0000313" key="4">
    <source>
        <dbReference type="EMBL" id="HEA86727.1"/>
    </source>
</evidence>
<dbReference type="CDD" id="cd12797">
    <property type="entry name" value="M23_peptidase"/>
    <property type="match status" value="1"/>
</dbReference>
<dbReference type="SUPFAM" id="SSF51261">
    <property type="entry name" value="Duplicated hybrid motif"/>
    <property type="match status" value="1"/>
</dbReference>
<protein>
    <recommendedName>
        <fullName evidence="3">M23ase beta-sheet core domain-containing protein</fullName>
    </recommendedName>
</protein>